<dbReference type="Proteomes" id="UP000094065">
    <property type="component" value="Unassembled WGS sequence"/>
</dbReference>
<feature type="compositionally biased region" description="Basic and acidic residues" evidence="1">
    <location>
        <begin position="103"/>
        <end position="112"/>
    </location>
</feature>
<proteinExistence type="predicted"/>
<dbReference type="EMBL" id="AWGJ01000011">
    <property type="protein sequence ID" value="ODN74764.1"/>
    <property type="molecule type" value="Genomic_DNA"/>
</dbReference>
<dbReference type="OrthoDB" id="14339at2759"/>
<evidence type="ECO:0000256" key="1">
    <source>
        <dbReference type="SAM" id="MobiDB-lite"/>
    </source>
</evidence>
<dbReference type="RefSeq" id="XP_018990545.1">
    <property type="nucleotide sequence ID" value="XM_019141738.1"/>
</dbReference>
<accession>A0A1E3HEM2</accession>
<name>A0A1E3HEM2_9TREE</name>
<feature type="region of interest" description="Disordered" evidence="1">
    <location>
        <begin position="438"/>
        <end position="457"/>
    </location>
</feature>
<organism evidence="2 3">
    <name type="scientific">Cryptococcus amylolentus CBS 6039</name>
    <dbReference type="NCBI Taxonomy" id="1295533"/>
    <lineage>
        <taxon>Eukaryota</taxon>
        <taxon>Fungi</taxon>
        <taxon>Dikarya</taxon>
        <taxon>Basidiomycota</taxon>
        <taxon>Agaricomycotina</taxon>
        <taxon>Tremellomycetes</taxon>
        <taxon>Tremellales</taxon>
        <taxon>Cryptococcaceae</taxon>
        <taxon>Cryptococcus</taxon>
    </lineage>
</organism>
<dbReference type="PANTHER" id="PTHR37332:SF1">
    <property type="entry name" value="ELMO DOMAIN-CONTAINING PROTEIN"/>
    <property type="match status" value="1"/>
</dbReference>
<keyword evidence="3" id="KW-1185">Reference proteome</keyword>
<gene>
    <name evidence="2" type="ORF">L202_07085</name>
</gene>
<protein>
    <submittedName>
        <fullName evidence="2">Uncharacterized protein</fullName>
    </submittedName>
</protein>
<feature type="compositionally biased region" description="Polar residues" evidence="1">
    <location>
        <begin position="65"/>
        <end position="81"/>
    </location>
</feature>
<sequence length="475" mass="51319">MDFSSMSGKSSMRRKQSNVSTSLLQAFGKPRQSITPSSIPSPTSFASPPTASSSTLPIDDFYNPSFDNDTMSMTSRSTNYPPGSFVPPGGSRSASGSSFMGGGKDKGKDPEGKSGAVLRRPEDVYRVVRERILSWSYMMGWYTADSHWLNTVRIPRPVIESILGYKHLENRARNLYALGISLSALFDIPTASDFLKALLKLLDEWESWSEGSGGKGVKNLFGVRGQRTARKVTGSSMMMSDYAPPDGAESYLLNVNLPFTPDYFQVHASTCSIVRDLYRKLLNMFLPTSPALPHSFSTPNLPSSHVSLIHHSTIVQTAPREPFINPKSPGASSIATATFSSQQGHGMTSPTAIMSDQQGGGGDALLAFIAGDVPLDRVLVGDGQKLTPQIADLFQKVDSKLKKHFSVLTREADSLAKRVVDDQLDTLLRSLSPGGKAMRFDMTPGSSSGGAGYTTATIGRSGIMESDRERDFGTV</sequence>
<dbReference type="PANTHER" id="PTHR37332">
    <property type="entry name" value="EXPRESSED PROTEIN"/>
    <property type="match status" value="1"/>
</dbReference>
<comment type="caution">
    <text evidence="2">The sequence shown here is derived from an EMBL/GenBank/DDBJ whole genome shotgun (WGS) entry which is preliminary data.</text>
</comment>
<feature type="compositionally biased region" description="Low complexity" evidence="1">
    <location>
        <begin position="1"/>
        <end position="10"/>
    </location>
</feature>
<dbReference type="GeneID" id="30158394"/>
<feature type="compositionally biased region" description="Low complexity" evidence="1">
    <location>
        <begin position="33"/>
        <end position="55"/>
    </location>
</feature>
<feature type="region of interest" description="Disordered" evidence="1">
    <location>
        <begin position="1"/>
        <end position="116"/>
    </location>
</feature>
<evidence type="ECO:0000313" key="2">
    <source>
        <dbReference type="EMBL" id="ODN74764.1"/>
    </source>
</evidence>
<reference evidence="2 3" key="1">
    <citation type="submission" date="2016-06" db="EMBL/GenBank/DDBJ databases">
        <title>Evolution of pathogenesis and genome organization in the Tremellales.</title>
        <authorList>
            <person name="Cuomo C."/>
            <person name="Litvintseva A."/>
            <person name="Heitman J."/>
            <person name="Chen Y."/>
            <person name="Sun S."/>
            <person name="Springer D."/>
            <person name="Dromer F."/>
            <person name="Young S."/>
            <person name="Zeng Q."/>
            <person name="Chapman S."/>
            <person name="Gujja S."/>
            <person name="Saif S."/>
            <person name="Birren B."/>
        </authorList>
    </citation>
    <scope>NUCLEOTIDE SEQUENCE [LARGE SCALE GENOMIC DNA]</scope>
    <source>
        <strain evidence="2 3">CBS 6039</strain>
    </source>
</reference>
<dbReference type="AlphaFoldDB" id="A0A1E3HEM2"/>
<evidence type="ECO:0000313" key="3">
    <source>
        <dbReference type="Proteomes" id="UP000094065"/>
    </source>
</evidence>
<feature type="compositionally biased region" description="Low complexity" evidence="1">
    <location>
        <begin position="89"/>
        <end position="98"/>
    </location>
</feature>